<feature type="compositionally biased region" description="Basic and acidic residues" evidence="1">
    <location>
        <begin position="7"/>
        <end position="21"/>
    </location>
</feature>
<dbReference type="Proteomes" id="UP001530315">
    <property type="component" value="Unassembled WGS sequence"/>
</dbReference>
<evidence type="ECO:0000256" key="1">
    <source>
        <dbReference type="SAM" id="MobiDB-lite"/>
    </source>
</evidence>
<proteinExistence type="predicted"/>
<accession>A0ABD3N280</accession>
<organism evidence="2 3">
    <name type="scientific">Stephanodiscus triporus</name>
    <dbReference type="NCBI Taxonomy" id="2934178"/>
    <lineage>
        <taxon>Eukaryota</taxon>
        <taxon>Sar</taxon>
        <taxon>Stramenopiles</taxon>
        <taxon>Ochrophyta</taxon>
        <taxon>Bacillariophyta</taxon>
        <taxon>Coscinodiscophyceae</taxon>
        <taxon>Thalassiosirophycidae</taxon>
        <taxon>Stephanodiscales</taxon>
        <taxon>Stephanodiscaceae</taxon>
        <taxon>Stephanodiscus</taxon>
    </lineage>
</organism>
<evidence type="ECO:0000313" key="3">
    <source>
        <dbReference type="Proteomes" id="UP001530315"/>
    </source>
</evidence>
<comment type="caution">
    <text evidence="2">The sequence shown here is derived from an EMBL/GenBank/DDBJ whole genome shotgun (WGS) entry which is preliminary data.</text>
</comment>
<evidence type="ECO:0008006" key="4">
    <source>
        <dbReference type="Google" id="ProtNLM"/>
    </source>
</evidence>
<protein>
    <recommendedName>
        <fullName evidence="4">Tubulin-specific chaperone A</fullName>
    </recommendedName>
</protein>
<dbReference type="EMBL" id="JALLAZ020001638">
    <property type="protein sequence ID" value="KAL3770082.1"/>
    <property type="molecule type" value="Genomic_DNA"/>
</dbReference>
<evidence type="ECO:0000313" key="2">
    <source>
        <dbReference type="EMBL" id="KAL3770082.1"/>
    </source>
</evidence>
<keyword evidence="3" id="KW-1185">Reference proteome</keyword>
<sequence length="61" mass="6909">MGGKKAPKQEEVTLSKKDQKKVDKLEAQIPYHEGRGNLEEVTKIKDQVAGIWEKAREAQFA</sequence>
<name>A0ABD3N280_9STRA</name>
<dbReference type="AlphaFoldDB" id="A0ABD3N280"/>
<reference evidence="2 3" key="1">
    <citation type="submission" date="2024-10" db="EMBL/GenBank/DDBJ databases">
        <title>Updated reference genomes for cyclostephanoid diatoms.</title>
        <authorList>
            <person name="Roberts W.R."/>
            <person name="Alverson A.J."/>
        </authorList>
    </citation>
    <scope>NUCLEOTIDE SEQUENCE [LARGE SCALE GENOMIC DNA]</scope>
    <source>
        <strain evidence="2 3">AJA276-08</strain>
    </source>
</reference>
<gene>
    <name evidence="2" type="ORF">ACHAW5_003458</name>
</gene>
<feature type="region of interest" description="Disordered" evidence="1">
    <location>
        <begin position="1"/>
        <end position="21"/>
    </location>
</feature>